<dbReference type="GO" id="GO:0035597">
    <property type="term" value="F:tRNA-2-methylthio-N(6)-dimethylallyladenosine(37) synthase activity"/>
    <property type="evidence" value="ECO:0007669"/>
    <property type="project" value="UniProtKB-EC"/>
</dbReference>
<keyword evidence="8 13" id="KW-0411">Iron-sulfur</keyword>
<dbReference type="EC" id="2.8.4.3" evidence="9 13"/>
<keyword evidence="4 13" id="KW-0808">Transferase</keyword>
<dbReference type="EMBL" id="AP013035">
    <property type="protein sequence ID" value="BAT71279.1"/>
    <property type="molecule type" value="Genomic_DNA"/>
</dbReference>
<dbReference type="Pfam" id="PF04055">
    <property type="entry name" value="Radical_SAM"/>
    <property type="match status" value="1"/>
</dbReference>
<sequence>MNSGFYLKLPMAERFFIKTFGCQMNEHDSEKMRGILYHLGMEEAESEKKADVIILNTCAVREKPVHKVYSELGRFKRWSDKIIAVCGCVAQKEGKRLIERMPHVDVVIGPRNIYRLPEAIEKAKRGKKSIFTEQNGRCLITDLSYPIKRKNPFRAYVTIMEGCDNFCSYCIVPFVRGREVSRPSREILEEVKMLADQGYKEVVLLGQNVNSYGKGLDEKIDFPELLYKIHDIEGIEWIRFITSHPKDFSDKLVDAVLGLPKVCEYIHLPAQSGSDRILKLMNRKYTRERYLEIISKLKTSGKYIAFTSDFIVGFPTETEEDFEQTLSLVKEVEYEGIFAFVYNPREFTKAVQWEDDVPLEVKKERLGRLLKVQDEITQRLSKSYEGKIVDVLFDRYEDGILWGRTRTFKIVKVRGDKSYLGHIVKVRIQKAKMYELSGEILGGETRYDTHEGCQNHS</sequence>
<comment type="function">
    <text evidence="1 13">Catalyzes the methylthiolation of N6-(dimethylallyl)adenosine (i(6)A), leading to the formation of 2-methylthio-N6-(dimethylallyl)adenosine (ms(2)i(6)A) at position 37 in tRNAs that read codons beginning with uridine.</text>
</comment>
<dbReference type="NCBIfam" id="TIGR01574">
    <property type="entry name" value="miaB-methiolase"/>
    <property type="match status" value="1"/>
</dbReference>
<evidence type="ECO:0000256" key="6">
    <source>
        <dbReference type="ARBA" id="ARBA00022723"/>
    </source>
</evidence>
<evidence type="ECO:0000256" key="11">
    <source>
        <dbReference type="ARBA" id="ARBA00080698"/>
    </source>
</evidence>
<feature type="binding site" evidence="13">
    <location>
        <position position="163"/>
    </location>
    <ligand>
        <name>[4Fe-4S] cluster</name>
        <dbReference type="ChEBI" id="CHEBI:49883"/>
        <label>2</label>
        <note>4Fe-4S-S-AdoMet</note>
    </ligand>
</feature>
<dbReference type="SFLD" id="SFLDG01061">
    <property type="entry name" value="methylthiotransferase"/>
    <property type="match status" value="1"/>
</dbReference>
<evidence type="ECO:0000256" key="4">
    <source>
        <dbReference type="ARBA" id="ARBA00022679"/>
    </source>
</evidence>
<evidence type="ECO:0000313" key="18">
    <source>
        <dbReference type="Proteomes" id="UP000063234"/>
    </source>
</evidence>
<evidence type="ECO:0000256" key="12">
    <source>
        <dbReference type="ARBA" id="ARBA00081141"/>
    </source>
</evidence>
<evidence type="ECO:0000259" key="14">
    <source>
        <dbReference type="PROSITE" id="PS50926"/>
    </source>
</evidence>
<evidence type="ECO:0000256" key="10">
    <source>
        <dbReference type="ARBA" id="ARBA00068570"/>
    </source>
</evidence>
<dbReference type="PROSITE" id="PS51449">
    <property type="entry name" value="MTTASE_N"/>
    <property type="match status" value="1"/>
</dbReference>
<feature type="binding site" evidence="13">
    <location>
        <position position="167"/>
    </location>
    <ligand>
        <name>[4Fe-4S] cluster</name>
        <dbReference type="ChEBI" id="CHEBI:49883"/>
        <label>2</label>
        <note>4Fe-4S-S-AdoMet</note>
    </ligand>
</feature>
<dbReference type="RefSeq" id="WP_070098504.1">
    <property type="nucleotide sequence ID" value="NZ_AP013035.1"/>
</dbReference>
<evidence type="ECO:0000259" key="15">
    <source>
        <dbReference type="PROSITE" id="PS51449"/>
    </source>
</evidence>
<keyword evidence="18" id="KW-1185">Reference proteome</keyword>
<evidence type="ECO:0000259" key="16">
    <source>
        <dbReference type="PROSITE" id="PS51918"/>
    </source>
</evidence>
<dbReference type="SMART" id="SM00729">
    <property type="entry name" value="Elp3"/>
    <property type="match status" value="1"/>
</dbReference>
<keyword evidence="3 13" id="KW-0963">Cytoplasm</keyword>
<dbReference type="CDD" id="cd01335">
    <property type="entry name" value="Radical_SAM"/>
    <property type="match status" value="1"/>
</dbReference>
<dbReference type="SUPFAM" id="SSF102114">
    <property type="entry name" value="Radical SAM enzymes"/>
    <property type="match status" value="1"/>
</dbReference>
<dbReference type="InterPro" id="IPR006463">
    <property type="entry name" value="MiaB_methiolase"/>
</dbReference>
<dbReference type="InterPro" id="IPR038135">
    <property type="entry name" value="Methylthiotransferase_N_sf"/>
</dbReference>
<evidence type="ECO:0000256" key="9">
    <source>
        <dbReference type="ARBA" id="ARBA00033765"/>
    </source>
</evidence>
<protein>
    <recommendedName>
        <fullName evidence="10 13">tRNA-2-methylthio-N(6)-dimethylallyladenosine synthase</fullName>
        <ecNumber evidence="9 13">2.8.4.3</ecNumber>
    </recommendedName>
    <alternativeName>
        <fullName evidence="12 13">(Dimethylallyl)adenosine tRNA methylthiotransferase MiaB</fullName>
    </alternativeName>
    <alternativeName>
        <fullName evidence="11 13">tRNA-i(6)A37 methylthiotransferase</fullName>
    </alternativeName>
</protein>
<dbReference type="GO" id="GO:0051539">
    <property type="term" value="F:4 iron, 4 sulfur cluster binding"/>
    <property type="evidence" value="ECO:0007669"/>
    <property type="project" value="UniProtKB-UniRule"/>
</dbReference>
<dbReference type="FunFam" id="3.80.30.20:FF:000001">
    <property type="entry name" value="tRNA-2-methylthio-N(6)-dimethylallyladenosine synthase 2"/>
    <property type="match status" value="1"/>
</dbReference>
<feature type="domain" description="TRAM" evidence="14">
    <location>
        <begin position="382"/>
        <end position="442"/>
    </location>
</feature>
<evidence type="ECO:0000256" key="2">
    <source>
        <dbReference type="ARBA" id="ARBA00022485"/>
    </source>
</evidence>
<comment type="subcellular location">
    <subcellularLocation>
        <location evidence="13">Cytoplasm</location>
    </subcellularLocation>
</comment>
<dbReference type="SFLD" id="SFLDG01082">
    <property type="entry name" value="B12-binding_domain_containing"/>
    <property type="match status" value="1"/>
</dbReference>
<evidence type="ECO:0000256" key="8">
    <source>
        <dbReference type="ARBA" id="ARBA00023014"/>
    </source>
</evidence>
<evidence type="ECO:0000313" key="17">
    <source>
        <dbReference type="EMBL" id="BAT71279.1"/>
    </source>
</evidence>
<dbReference type="InterPro" id="IPR020612">
    <property type="entry name" value="Methylthiotransferase_CS"/>
</dbReference>
<dbReference type="AlphaFoldDB" id="A0A0S3QSG2"/>
<keyword evidence="2 13" id="KW-0004">4Fe-4S</keyword>
<gene>
    <name evidence="13 17" type="primary">miaB</name>
    <name evidence="17" type="ORF">TST_0472</name>
</gene>
<dbReference type="Gene3D" id="3.40.50.12160">
    <property type="entry name" value="Methylthiotransferase, N-terminal domain"/>
    <property type="match status" value="1"/>
</dbReference>
<dbReference type="PROSITE" id="PS01278">
    <property type="entry name" value="MTTASE_RADICAL"/>
    <property type="match status" value="1"/>
</dbReference>
<dbReference type="FunFam" id="3.40.50.12160:FF:000003">
    <property type="entry name" value="CDK5 regulatory subunit-associated protein 1"/>
    <property type="match status" value="1"/>
</dbReference>
<dbReference type="GO" id="GO:0005829">
    <property type="term" value="C:cytosol"/>
    <property type="evidence" value="ECO:0007669"/>
    <property type="project" value="TreeGrafter"/>
</dbReference>
<dbReference type="OrthoDB" id="9805215at2"/>
<accession>A0A0S3QSG2</accession>
<dbReference type="PROSITE" id="PS51918">
    <property type="entry name" value="RADICAL_SAM"/>
    <property type="match status" value="1"/>
</dbReference>
<dbReference type="SFLD" id="SFLDF00273">
    <property type="entry name" value="(dimethylallyl)adenosine_tRNA"/>
    <property type="match status" value="1"/>
</dbReference>
<feature type="domain" description="Radical SAM core" evidence="16">
    <location>
        <begin position="149"/>
        <end position="379"/>
    </location>
</feature>
<dbReference type="PANTHER" id="PTHR43020:SF2">
    <property type="entry name" value="MITOCHONDRIAL TRNA METHYLTHIOTRANSFERASE CDK5RAP1"/>
    <property type="match status" value="1"/>
</dbReference>
<comment type="cofactor">
    <cofactor evidence="13">
        <name>[4Fe-4S] cluster</name>
        <dbReference type="ChEBI" id="CHEBI:49883"/>
    </cofactor>
    <text evidence="13">Binds 2 [4Fe-4S] clusters. One cluster is coordinated with 3 cysteines and an exchangeable S-adenosyl-L-methionine.</text>
</comment>
<dbReference type="Pfam" id="PF01938">
    <property type="entry name" value="TRAM"/>
    <property type="match status" value="1"/>
</dbReference>
<evidence type="ECO:0000256" key="5">
    <source>
        <dbReference type="ARBA" id="ARBA00022691"/>
    </source>
</evidence>
<dbReference type="PANTHER" id="PTHR43020">
    <property type="entry name" value="CDK5 REGULATORY SUBUNIT-ASSOCIATED PROTEIN 1"/>
    <property type="match status" value="1"/>
</dbReference>
<proteinExistence type="inferred from homology"/>
<dbReference type="STRING" id="1298851.TST_0472"/>
<dbReference type="InterPro" id="IPR002792">
    <property type="entry name" value="TRAM_dom"/>
</dbReference>
<feature type="binding site" evidence="13">
    <location>
        <position position="170"/>
    </location>
    <ligand>
        <name>[4Fe-4S] cluster</name>
        <dbReference type="ChEBI" id="CHEBI:49883"/>
        <label>2</label>
        <note>4Fe-4S-S-AdoMet</note>
    </ligand>
</feature>
<keyword evidence="5 13" id="KW-0949">S-adenosyl-L-methionine</keyword>
<dbReference type="PATRIC" id="fig|1298851.3.peg.484"/>
<dbReference type="HAMAP" id="MF_01864">
    <property type="entry name" value="tRNA_metthiotr_MiaB"/>
    <property type="match status" value="1"/>
</dbReference>
<name>A0A0S3QSG2_THET7</name>
<dbReference type="SFLD" id="SFLDS00029">
    <property type="entry name" value="Radical_SAM"/>
    <property type="match status" value="1"/>
</dbReference>
<dbReference type="Pfam" id="PF00919">
    <property type="entry name" value="UPF0004"/>
    <property type="match status" value="1"/>
</dbReference>
<comment type="catalytic activity">
    <reaction evidence="13">
        <text>N(6)-dimethylallyladenosine(37) in tRNA + (sulfur carrier)-SH + AH2 + 2 S-adenosyl-L-methionine = 2-methylsulfanyl-N(6)-dimethylallyladenosine(37) in tRNA + (sulfur carrier)-H + 5'-deoxyadenosine + L-methionine + A + S-adenosyl-L-homocysteine + 2 H(+)</text>
        <dbReference type="Rhea" id="RHEA:37067"/>
        <dbReference type="Rhea" id="RHEA-COMP:10375"/>
        <dbReference type="Rhea" id="RHEA-COMP:10376"/>
        <dbReference type="Rhea" id="RHEA-COMP:14737"/>
        <dbReference type="Rhea" id="RHEA-COMP:14739"/>
        <dbReference type="ChEBI" id="CHEBI:13193"/>
        <dbReference type="ChEBI" id="CHEBI:15378"/>
        <dbReference type="ChEBI" id="CHEBI:17319"/>
        <dbReference type="ChEBI" id="CHEBI:17499"/>
        <dbReference type="ChEBI" id="CHEBI:29917"/>
        <dbReference type="ChEBI" id="CHEBI:57844"/>
        <dbReference type="ChEBI" id="CHEBI:57856"/>
        <dbReference type="ChEBI" id="CHEBI:59789"/>
        <dbReference type="ChEBI" id="CHEBI:64428"/>
        <dbReference type="ChEBI" id="CHEBI:74415"/>
        <dbReference type="ChEBI" id="CHEBI:74417"/>
        <dbReference type="EC" id="2.8.4.3"/>
    </reaction>
</comment>
<keyword evidence="6 13" id="KW-0479">Metal-binding</keyword>
<dbReference type="Proteomes" id="UP000063234">
    <property type="component" value="Chromosome"/>
</dbReference>
<organism evidence="17 18">
    <name type="scientific">Thermosulfidibacter takaii (strain DSM 17441 / JCM 13301 / NBRC 103674 / ABI70S6)</name>
    <dbReference type="NCBI Taxonomy" id="1298851"/>
    <lineage>
        <taxon>Bacteria</taxon>
        <taxon>Pseudomonadati</taxon>
        <taxon>Thermosulfidibacterota</taxon>
        <taxon>Thermosulfidibacteria</taxon>
        <taxon>Thermosulfidibacterales</taxon>
        <taxon>Thermosulfidibacteraceae</taxon>
    </lineage>
</organism>
<dbReference type="InterPro" id="IPR058240">
    <property type="entry name" value="rSAM_sf"/>
</dbReference>
<feature type="domain" description="MTTase N-terminal" evidence="15">
    <location>
        <begin position="13"/>
        <end position="125"/>
    </location>
</feature>
<comment type="subunit">
    <text evidence="13">Monomer.</text>
</comment>
<comment type="similarity">
    <text evidence="13">Belongs to the methylthiotransferase family. MiaB subfamily.</text>
</comment>
<dbReference type="InterPro" id="IPR005839">
    <property type="entry name" value="Methylthiotransferase"/>
</dbReference>
<dbReference type="PROSITE" id="PS50926">
    <property type="entry name" value="TRAM"/>
    <property type="match status" value="1"/>
</dbReference>
<dbReference type="InterPro" id="IPR013848">
    <property type="entry name" value="Methylthiotransferase_N"/>
</dbReference>
<keyword evidence="7 13" id="KW-0408">Iron</keyword>
<evidence type="ECO:0000256" key="1">
    <source>
        <dbReference type="ARBA" id="ARBA00003234"/>
    </source>
</evidence>
<feature type="binding site" evidence="13">
    <location>
        <position position="88"/>
    </location>
    <ligand>
        <name>[4Fe-4S] cluster</name>
        <dbReference type="ChEBI" id="CHEBI:49883"/>
        <label>1</label>
    </ligand>
</feature>
<dbReference type="InterPro" id="IPR023404">
    <property type="entry name" value="rSAM_horseshoe"/>
</dbReference>
<evidence type="ECO:0000256" key="3">
    <source>
        <dbReference type="ARBA" id="ARBA00022490"/>
    </source>
</evidence>
<dbReference type="NCBIfam" id="TIGR00089">
    <property type="entry name" value="MiaB/RimO family radical SAM methylthiotransferase"/>
    <property type="match status" value="1"/>
</dbReference>
<dbReference type="GO" id="GO:0046872">
    <property type="term" value="F:metal ion binding"/>
    <property type="evidence" value="ECO:0007669"/>
    <property type="project" value="UniProtKB-KW"/>
</dbReference>
<dbReference type="Gene3D" id="3.80.30.20">
    <property type="entry name" value="tm_1862 like domain"/>
    <property type="match status" value="1"/>
</dbReference>
<feature type="binding site" evidence="13">
    <location>
        <position position="22"/>
    </location>
    <ligand>
        <name>[4Fe-4S] cluster</name>
        <dbReference type="ChEBI" id="CHEBI:49883"/>
        <label>1</label>
    </ligand>
</feature>
<feature type="binding site" evidence="13">
    <location>
        <position position="58"/>
    </location>
    <ligand>
        <name>[4Fe-4S] cluster</name>
        <dbReference type="ChEBI" id="CHEBI:49883"/>
        <label>1</label>
    </ligand>
</feature>
<keyword evidence="13" id="KW-0819">tRNA processing</keyword>
<dbReference type="InterPro" id="IPR007197">
    <property type="entry name" value="rSAM"/>
</dbReference>
<dbReference type="KEGG" id="ttk:TST_0472"/>
<evidence type="ECO:0000256" key="13">
    <source>
        <dbReference type="HAMAP-Rule" id="MF_01864"/>
    </source>
</evidence>
<dbReference type="InterPro" id="IPR006638">
    <property type="entry name" value="Elp3/MiaA/NifB-like_rSAM"/>
</dbReference>
<reference evidence="18" key="1">
    <citation type="journal article" date="2018" name="Science">
        <title>A primordial and reversible TCA cycle in a facultatively chemolithoautotrophic thermophile.</title>
        <authorList>
            <person name="Nunoura T."/>
            <person name="Chikaraishi Y."/>
            <person name="Izaki R."/>
            <person name="Suwa T."/>
            <person name="Sato T."/>
            <person name="Harada T."/>
            <person name="Mori K."/>
            <person name="Kato Y."/>
            <person name="Miyazaki M."/>
            <person name="Shimamura S."/>
            <person name="Yanagawa K."/>
            <person name="Shuto A."/>
            <person name="Ohkouchi N."/>
            <person name="Fujita N."/>
            <person name="Takaki Y."/>
            <person name="Atomi H."/>
            <person name="Takai K."/>
        </authorList>
    </citation>
    <scope>NUCLEOTIDE SEQUENCE [LARGE SCALE GENOMIC DNA]</scope>
    <source>
        <strain evidence="18">DSM 17441 / JCM 13301 / NBRC 103674 / ABI70S6</strain>
    </source>
</reference>
<evidence type="ECO:0000256" key="7">
    <source>
        <dbReference type="ARBA" id="ARBA00023004"/>
    </source>
</evidence>